<evidence type="ECO:0000259" key="9">
    <source>
        <dbReference type="Pfam" id="PF01694"/>
    </source>
</evidence>
<keyword evidence="11" id="KW-1185">Reference proteome</keyword>
<feature type="compositionally biased region" description="Pro residues" evidence="7">
    <location>
        <begin position="55"/>
        <end position="64"/>
    </location>
</feature>
<dbReference type="AlphaFoldDB" id="A0A6A7ASV5"/>
<gene>
    <name evidence="10" type="ORF">T440DRAFT_493382</name>
</gene>
<comment type="subcellular location">
    <subcellularLocation>
        <location evidence="1">Membrane</location>
        <topology evidence="1">Multi-pass membrane protein</topology>
    </subcellularLocation>
</comment>
<accession>A0A6A7ASV5</accession>
<sequence>MSLRNLSGPSLRLACFISTSSRIRLPRLAPNQSPSLGQWRNQHNRPRRPLRSYQPPTPPQPDQPVIPDTGDGRQIPDAEYAEFPQVRVRYLRPAIWALTVSGGIFTGLAYLEANKQIESQKRRGWLQVPQVQWSVPRQKFPTPTEVATTWWKDLNEVSKLSAGLVGINAAVHVSSFVVPRFWYTLWHLPARNVNYTQFTSMFVHSGAMHIAFNMYALSNFMPIAGNTRLFEGNSYHLLSFYLSTGLISGFAQHLATLIPPSAHRKAIPEIFIRCGGASGALFGILSVFCMQYPTAGLGLIFLPFSMEAQYFLPVIMLFDFVGMVRGYSFINLGHAAHLSGAAMGIAYSHFDGKTNLWNPLVRFWNRQLQKQS</sequence>
<dbReference type="EMBL" id="MU006346">
    <property type="protein sequence ID" value="KAF2845457.1"/>
    <property type="molecule type" value="Genomic_DNA"/>
</dbReference>
<dbReference type="Gene3D" id="1.20.1540.10">
    <property type="entry name" value="Rhomboid-like"/>
    <property type="match status" value="1"/>
</dbReference>
<evidence type="ECO:0000256" key="7">
    <source>
        <dbReference type="SAM" id="MobiDB-lite"/>
    </source>
</evidence>
<keyword evidence="3 8" id="KW-0812">Transmembrane</keyword>
<dbReference type="InterPro" id="IPR022764">
    <property type="entry name" value="Peptidase_S54_rhomboid_dom"/>
</dbReference>
<dbReference type="SUPFAM" id="SSF144091">
    <property type="entry name" value="Rhomboid-like"/>
    <property type="match status" value="1"/>
</dbReference>
<dbReference type="GO" id="GO:0016020">
    <property type="term" value="C:membrane"/>
    <property type="evidence" value="ECO:0007669"/>
    <property type="project" value="UniProtKB-SubCell"/>
</dbReference>
<evidence type="ECO:0000256" key="2">
    <source>
        <dbReference type="ARBA" id="ARBA00009045"/>
    </source>
</evidence>
<dbReference type="OrthoDB" id="10260614at2759"/>
<keyword evidence="6 8" id="KW-0472">Membrane</keyword>
<feature type="transmembrane region" description="Helical" evidence="8">
    <location>
        <begin position="299"/>
        <end position="321"/>
    </location>
</feature>
<feature type="compositionally biased region" description="Polar residues" evidence="7">
    <location>
        <begin position="30"/>
        <end position="41"/>
    </location>
</feature>
<dbReference type="GO" id="GO:0006465">
    <property type="term" value="P:signal peptide processing"/>
    <property type="evidence" value="ECO:0007669"/>
    <property type="project" value="TreeGrafter"/>
</dbReference>
<dbReference type="InterPro" id="IPR035952">
    <property type="entry name" value="Rhomboid-like_sf"/>
</dbReference>
<feature type="region of interest" description="Disordered" evidence="7">
    <location>
        <begin position="27"/>
        <end position="73"/>
    </location>
</feature>
<protein>
    <recommendedName>
        <fullName evidence="9">Peptidase S54 rhomboid domain-containing protein</fullName>
    </recommendedName>
</protein>
<evidence type="ECO:0000313" key="11">
    <source>
        <dbReference type="Proteomes" id="UP000799423"/>
    </source>
</evidence>
<evidence type="ECO:0000256" key="6">
    <source>
        <dbReference type="ARBA" id="ARBA00023136"/>
    </source>
</evidence>
<dbReference type="Proteomes" id="UP000799423">
    <property type="component" value="Unassembled WGS sequence"/>
</dbReference>
<evidence type="ECO:0000313" key="10">
    <source>
        <dbReference type="EMBL" id="KAF2845457.1"/>
    </source>
</evidence>
<keyword evidence="5 8" id="KW-1133">Transmembrane helix</keyword>
<keyword evidence="4" id="KW-0378">Hydrolase</keyword>
<name>A0A6A7ASV5_9PLEO</name>
<evidence type="ECO:0000256" key="3">
    <source>
        <dbReference type="ARBA" id="ARBA00022692"/>
    </source>
</evidence>
<proteinExistence type="inferred from homology"/>
<organism evidence="10 11">
    <name type="scientific">Plenodomus tracheiphilus IPT5</name>
    <dbReference type="NCBI Taxonomy" id="1408161"/>
    <lineage>
        <taxon>Eukaryota</taxon>
        <taxon>Fungi</taxon>
        <taxon>Dikarya</taxon>
        <taxon>Ascomycota</taxon>
        <taxon>Pezizomycotina</taxon>
        <taxon>Dothideomycetes</taxon>
        <taxon>Pleosporomycetidae</taxon>
        <taxon>Pleosporales</taxon>
        <taxon>Pleosporineae</taxon>
        <taxon>Leptosphaeriaceae</taxon>
        <taxon>Plenodomus</taxon>
    </lineage>
</organism>
<evidence type="ECO:0000256" key="5">
    <source>
        <dbReference type="ARBA" id="ARBA00022989"/>
    </source>
</evidence>
<dbReference type="GO" id="GO:0004252">
    <property type="term" value="F:serine-type endopeptidase activity"/>
    <property type="evidence" value="ECO:0007669"/>
    <property type="project" value="InterPro"/>
</dbReference>
<feature type="transmembrane region" description="Helical" evidence="8">
    <location>
        <begin position="238"/>
        <end position="258"/>
    </location>
</feature>
<dbReference type="Pfam" id="PF01694">
    <property type="entry name" value="Rhomboid"/>
    <property type="match status" value="1"/>
</dbReference>
<feature type="transmembrane region" description="Helical" evidence="8">
    <location>
        <begin position="94"/>
        <end position="113"/>
    </location>
</feature>
<dbReference type="PANTHER" id="PTHR43731">
    <property type="entry name" value="RHOMBOID PROTEASE"/>
    <property type="match status" value="1"/>
</dbReference>
<feature type="domain" description="Peptidase S54 rhomboid" evidence="9">
    <location>
        <begin position="195"/>
        <end position="350"/>
    </location>
</feature>
<feature type="transmembrane region" description="Helical" evidence="8">
    <location>
        <begin position="198"/>
        <end position="218"/>
    </location>
</feature>
<comment type="similarity">
    <text evidence="2">Belongs to the peptidase S54 family.</text>
</comment>
<feature type="transmembrane region" description="Helical" evidence="8">
    <location>
        <begin position="270"/>
        <end position="293"/>
    </location>
</feature>
<evidence type="ECO:0000256" key="8">
    <source>
        <dbReference type="SAM" id="Phobius"/>
    </source>
</evidence>
<dbReference type="PANTHER" id="PTHR43731:SF14">
    <property type="entry name" value="PRESENILIN-ASSOCIATED RHOMBOID-LIKE PROTEIN, MITOCHONDRIAL"/>
    <property type="match status" value="1"/>
</dbReference>
<evidence type="ECO:0000256" key="4">
    <source>
        <dbReference type="ARBA" id="ARBA00022801"/>
    </source>
</evidence>
<evidence type="ECO:0000256" key="1">
    <source>
        <dbReference type="ARBA" id="ARBA00004141"/>
    </source>
</evidence>
<dbReference type="InterPro" id="IPR050925">
    <property type="entry name" value="Rhomboid_protease_S54"/>
</dbReference>
<reference evidence="10" key="1">
    <citation type="submission" date="2020-01" db="EMBL/GenBank/DDBJ databases">
        <authorList>
            <consortium name="DOE Joint Genome Institute"/>
            <person name="Haridas S."/>
            <person name="Albert R."/>
            <person name="Binder M."/>
            <person name="Bloem J."/>
            <person name="Labutti K."/>
            <person name="Salamov A."/>
            <person name="Andreopoulos B."/>
            <person name="Baker S.E."/>
            <person name="Barry K."/>
            <person name="Bills G."/>
            <person name="Bluhm B.H."/>
            <person name="Cannon C."/>
            <person name="Castanera R."/>
            <person name="Culley D.E."/>
            <person name="Daum C."/>
            <person name="Ezra D."/>
            <person name="Gonzalez J.B."/>
            <person name="Henrissat B."/>
            <person name="Kuo A."/>
            <person name="Liang C."/>
            <person name="Lipzen A."/>
            <person name="Lutzoni F."/>
            <person name="Magnuson J."/>
            <person name="Mondo S."/>
            <person name="Nolan M."/>
            <person name="Ohm R."/>
            <person name="Pangilinan J."/>
            <person name="Park H.-J."/>
            <person name="Ramirez L."/>
            <person name="Alfaro M."/>
            <person name="Sun H."/>
            <person name="Tritt A."/>
            <person name="Yoshinaga Y."/>
            <person name="Zwiers L.-H."/>
            <person name="Turgeon B.G."/>
            <person name="Goodwin S.B."/>
            <person name="Spatafora J.W."/>
            <person name="Crous P.W."/>
            <person name="Grigoriev I.V."/>
        </authorList>
    </citation>
    <scope>NUCLEOTIDE SEQUENCE</scope>
    <source>
        <strain evidence="10">IPT5</strain>
    </source>
</reference>